<protein>
    <recommendedName>
        <fullName evidence="3">Hemerythrin HHE cation binding domain-containing protein</fullName>
    </recommendedName>
</protein>
<proteinExistence type="predicted"/>
<evidence type="ECO:0000313" key="1">
    <source>
        <dbReference type="EMBL" id="BAY97279.1"/>
    </source>
</evidence>
<evidence type="ECO:0008006" key="3">
    <source>
        <dbReference type="Google" id="ProtNLM"/>
    </source>
</evidence>
<sequence length="84" mass="9288">MQISDRPLTVTNSTLSTLIAELGAECSRVQALINQLQLPSLTTNQQAEILGELLAATVHLHTHCDMDFQTLLADEMEKLPDEQK</sequence>
<gene>
    <name evidence="1" type="ORF">NIES37_12170</name>
</gene>
<organism evidence="1 2">
    <name type="scientific">Tolypothrix tenuis PCC 7101</name>
    <dbReference type="NCBI Taxonomy" id="231146"/>
    <lineage>
        <taxon>Bacteria</taxon>
        <taxon>Bacillati</taxon>
        <taxon>Cyanobacteriota</taxon>
        <taxon>Cyanophyceae</taxon>
        <taxon>Nostocales</taxon>
        <taxon>Tolypothrichaceae</taxon>
        <taxon>Tolypothrix</taxon>
    </lineage>
</organism>
<evidence type="ECO:0000313" key="2">
    <source>
        <dbReference type="Proteomes" id="UP000218785"/>
    </source>
</evidence>
<dbReference type="KEGG" id="ttq:NIES37_12170"/>
<accession>A0A1Z4MUX1</accession>
<keyword evidence="2" id="KW-1185">Reference proteome</keyword>
<reference evidence="1 2" key="1">
    <citation type="submission" date="2017-06" db="EMBL/GenBank/DDBJ databases">
        <title>Genome sequencing of cyanobaciteial culture collection at National Institute for Environmental Studies (NIES).</title>
        <authorList>
            <person name="Hirose Y."/>
            <person name="Shimura Y."/>
            <person name="Fujisawa T."/>
            <person name="Nakamura Y."/>
            <person name="Kawachi M."/>
        </authorList>
    </citation>
    <scope>NUCLEOTIDE SEQUENCE [LARGE SCALE GENOMIC DNA]</scope>
    <source>
        <strain evidence="1 2">NIES-37</strain>
    </source>
</reference>
<dbReference type="AlphaFoldDB" id="A0A1Z4MUX1"/>
<dbReference type="Proteomes" id="UP000218785">
    <property type="component" value="Chromosome"/>
</dbReference>
<dbReference type="EMBL" id="AP018248">
    <property type="protein sequence ID" value="BAY97279.1"/>
    <property type="molecule type" value="Genomic_DNA"/>
</dbReference>
<name>A0A1Z4MUX1_9CYAN</name>